<keyword evidence="2" id="KW-1185">Reference proteome</keyword>
<evidence type="ECO:0000313" key="1">
    <source>
        <dbReference type="EMBL" id="KHJ85702.1"/>
    </source>
</evidence>
<protein>
    <submittedName>
        <fullName evidence="1">Uncharacterized protein</fullName>
    </submittedName>
</protein>
<feature type="non-terminal residue" evidence="1">
    <location>
        <position position="1"/>
    </location>
</feature>
<accession>A0A0B1SQC5</accession>
<dbReference type="OrthoDB" id="550577at2759"/>
<gene>
    <name evidence="1" type="ORF">OESDEN_14564</name>
</gene>
<sequence length="72" mass="8118">LTTVHLLRINKRLIKVLFRYSETIVRASFREYPAWSVGDNYLDFGGAEVTQGLFNGRVASGTPLVWSTNVES</sequence>
<name>A0A0B1SQC5_OESDE</name>
<reference evidence="1 2" key="1">
    <citation type="submission" date="2014-03" db="EMBL/GenBank/DDBJ databases">
        <title>Draft genome of the hookworm Oesophagostomum dentatum.</title>
        <authorList>
            <person name="Mitreva M."/>
        </authorList>
    </citation>
    <scope>NUCLEOTIDE SEQUENCE [LARGE SCALE GENOMIC DNA]</scope>
    <source>
        <strain evidence="1 2">OD-Hann</strain>
    </source>
</reference>
<dbReference type="AlphaFoldDB" id="A0A0B1SQC5"/>
<dbReference type="Proteomes" id="UP000053660">
    <property type="component" value="Unassembled WGS sequence"/>
</dbReference>
<organism evidence="1 2">
    <name type="scientific">Oesophagostomum dentatum</name>
    <name type="common">Nodular worm</name>
    <dbReference type="NCBI Taxonomy" id="61180"/>
    <lineage>
        <taxon>Eukaryota</taxon>
        <taxon>Metazoa</taxon>
        <taxon>Ecdysozoa</taxon>
        <taxon>Nematoda</taxon>
        <taxon>Chromadorea</taxon>
        <taxon>Rhabditida</taxon>
        <taxon>Rhabditina</taxon>
        <taxon>Rhabditomorpha</taxon>
        <taxon>Strongyloidea</taxon>
        <taxon>Strongylidae</taxon>
        <taxon>Oesophagostomum</taxon>
    </lineage>
</organism>
<evidence type="ECO:0000313" key="2">
    <source>
        <dbReference type="Proteomes" id="UP000053660"/>
    </source>
</evidence>
<dbReference type="EMBL" id="KN562899">
    <property type="protein sequence ID" value="KHJ85702.1"/>
    <property type="molecule type" value="Genomic_DNA"/>
</dbReference>
<proteinExistence type="predicted"/>